<protein>
    <recommendedName>
        <fullName evidence="6">NECAP PHear domain-containing protein</fullName>
    </recommendedName>
</protein>
<reference evidence="7" key="1">
    <citation type="submission" date="2021-02" db="EMBL/GenBank/DDBJ databases">
        <authorList>
            <person name="Nowell W R."/>
        </authorList>
    </citation>
    <scope>NUCLEOTIDE SEQUENCE</scope>
</reference>
<dbReference type="PANTHER" id="PTHR12847">
    <property type="entry name" value="ATP-BINDING CASSETTE ABC TRANSPORTER-RELATED"/>
    <property type="match status" value="1"/>
</dbReference>
<organism evidence="7 8">
    <name type="scientific">Adineta ricciae</name>
    <name type="common">Rotifer</name>
    <dbReference type="NCBI Taxonomy" id="249248"/>
    <lineage>
        <taxon>Eukaryota</taxon>
        <taxon>Metazoa</taxon>
        <taxon>Spiralia</taxon>
        <taxon>Gnathifera</taxon>
        <taxon>Rotifera</taxon>
        <taxon>Eurotatoria</taxon>
        <taxon>Bdelloidea</taxon>
        <taxon>Adinetida</taxon>
        <taxon>Adinetidae</taxon>
        <taxon>Adineta</taxon>
    </lineage>
</organism>
<feature type="compositionally biased region" description="Polar residues" evidence="5">
    <location>
        <begin position="283"/>
        <end position="295"/>
    </location>
</feature>
<dbReference type="GO" id="GO:0015031">
    <property type="term" value="P:protein transport"/>
    <property type="evidence" value="ECO:0007669"/>
    <property type="project" value="UniProtKB-KW"/>
</dbReference>
<evidence type="ECO:0000259" key="6">
    <source>
        <dbReference type="Pfam" id="PF07933"/>
    </source>
</evidence>
<evidence type="ECO:0000313" key="8">
    <source>
        <dbReference type="Proteomes" id="UP000663828"/>
    </source>
</evidence>
<dbReference type="GO" id="GO:0030125">
    <property type="term" value="C:clathrin vesicle coat"/>
    <property type="evidence" value="ECO:0007669"/>
    <property type="project" value="TreeGrafter"/>
</dbReference>
<evidence type="ECO:0000256" key="5">
    <source>
        <dbReference type="SAM" id="MobiDB-lite"/>
    </source>
</evidence>
<keyword evidence="4" id="KW-0653">Protein transport</keyword>
<dbReference type="InterPro" id="IPR012466">
    <property type="entry name" value="NECAP_PHear"/>
</dbReference>
<proteinExistence type="inferred from homology"/>
<feature type="compositionally biased region" description="Pro residues" evidence="5">
    <location>
        <begin position="266"/>
        <end position="282"/>
    </location>
</feature>
<dbReference type="Proteomes" id="UP000663828">
    <property type="component" value="Unassembled WGS sequence"/>
</dbReference>
<feature type="domain" description="NECAP PHear" evidence="6">
    <location>
        <begin position="77"/>
        <end position="242"/>
    </location>
</feature>
<dbReference type="GO" id="GO:0006897">
    <property type="term" value="P:endocytosis"/>
    <property type="evidence" value="ECO:0007669"/>
    <property type="project" value="UniProtKB-KW"/>
</dbReference>
<evidence type="ECO:0000256" key="3">
    <source>
        <dbReference type="ARBA" id="ARBA00022583"/>
    </source>
</evidence>
<keyword evidence="8" id="KW-1185">Reference proteome</keyword>
<gene>
    <name evidence="7" type="ORF">XAT740_LOCUS47183</name>
</gene>
<name>A0A816ALU5_ADIRI</name>
<comment type="similarity">
    <text evidence="1">Belongs to the NECAP family.</text>
</comment>
<dbReference type="Gene3D" id="2.30.29.30">
    <property type="entry name" value="Pleckstrin-homology domain (PH domain)/Phosphotyrosine-binding domain (PTB)"/>
    <property type="match status" value="1"/>
</dbReference>
<dbReference type="CDD" id="cd13228">
    <property type="entry name" value="PHear_NECAP"/>
    <property type="match status" value="1"/>
</dbReference>
<keyword evidence="3" id="KW-0254">Endocytosis</keyword>
<dbReference type="Pfam" id="PF07933">
    <property type="entry name" value="DUF1681"/>
    <property type="match status" value="1"/>
</dbReference>
<accession>A0A816ALU5</accession>
<keyword evidence="2" id="KW-0813">Transport</keyword>
<dbReference type="SUPFAM" id="SSF50729">
    <property type="entry name" value="PH domain-like"/>
    <property type="match status" value="1"/>
</dbReference>
<comment type="caution">
    <text evidence="7">The sequence shown here is derived from an EMBL/GenBank/DDBJ whole genome shotgun (WGS) entry which is preliminary data.</text>
</comment>
<sequence length="295" mass="33361">MFAVRCLSNRILPRTRILPCSCRYLTVGAANAQMKNEKYQSTINIIKDDLQLIHRDILQVNFSMRMASSCVTNDESYESIGLVKPEVNVYVIPPRQSTTRKHRAADWKLDSPNFICRLKIISKGDKCLIRLEDRNTGAHFATCPIESYPSIAVETVEDSTRYFVIRVQNENGQQAFLGIGFGDRSDSFDFNVALQDHFKYLKQAKQIKEEEKSTNDDSLSAQQQPKLDLSFKQGQTIKINLKSSMTGEEHTKKSVKTSNEHFTPGILPPPGTSIPKSVPPPTQATSHSESNWMQF</sequence>
<evidence type="ECO:0000256" key="4">
    <source>
        <dbReference type="ARBA" id="ARBA00022927"/>
    </source>
</evidence>
<dbReference type="FunFam" id="2.30.29.30:FF:000064">
    <property type="entry name" value="Adaptin ear-binding coat-associated protein 1"/>
    <property type="match status" value="1"/>
</dbReference>
<feature type="region of interest" description="Disordered" evidence="5">
    <location>
        <begin position="241"/>
        <end position="295"/>
    </location>
</feature>
<evidence type="ECO:0000313" key="7">
    <source>
        <dbReference type="EMBL" id="CAF1596596.1"/>
    </source>
</evidence>
<dbReference type="InterPro" id="IPR011993">
    <property type="entry name" value="PH-like_dom_sf"/>
</dbReference>
<evidence type="ECO:0000256" key="2">
    <source>
        <dbReference type="ARBA" id="ARBA00022448"/>
    </source>
</evidence>
<dbReference type="PANTHER" id="PTHR12847:SF9">
    <property type="entry name" value="NECAP-LIKE PROTEIN CG9132"/>
    <property type="match status" value="1"/>
</dbReference>
<evidence type="ECO:0000256" key="1">
    <source>
        <dbReference type="ARBA" id="ARBA00007736"/>
    </source>
</evidence>
<dbReference type="AlphaFoldDB" id="A0A816ALU5"/>
<dbReference type="EMBL" id="CAJNOR010006493">
    <property type="protein sequence ID" value="CAF1596596.1"/>
    <property type="molecule type" value="Genomic_DNA"/>
</dbReference>